<gene>
    <name evidence="2" type="ORF">LZC94_22385</name>
</gene>
<keyword evidence="3" id="KW-1185">Reference proteome</keyword>
<evidence type="ECO:0000313" key="2">
    <source>
        <dbReference type="EMBL" id="WXB19958.1"/>
    </source>
</evidence>
<feature type="transmembrane region" description="Helical" evidence="1">
    <location>
        <begin position="20"/>
        <end position="41"/>
    </location>
</feature>
<dbReference type="Proteomes" id="UP001370348">
    <property type="component" value="Chromosome"/>
</dbReference>
<accession>A0ABZ2MBR6</accession>
<reference evidence="2 3" key="1">
    <citation type="submission" date="2021-12" db="EMBL/GenBank/DDBJ databases">
        <title>Discovery of the Pendulisporaceae a myxobacterial family with distinct sporulation behavior and unique specialized metabolism.</title>
        <authorList>
            <person name="Garcia R."/>
            <person name="Popoff A."/>
            <person name="Bader C.D."/>
            <person name="Loehr J."/>
            <person name="Walesch S."/>
            <person name="Walt C."/>
            <person name="Boldt J."/>
            <person name="Bunk B."/>
            <person name="Haeckl F.J.F.P.J."/>
            <person name="Gunesch A.P."/>
            <person name="Birkelbach J."/>
            <person name="Nuebel U."/>
            <person name="Pietschmann T."/>
            <person name="Bach T."/>
            <person name="Mueller R."/>
        </authorList>
    </citation>
    <scope>NUCLEOTIDE SEQUENCE [LARGE SCALE GENOMIC DNA]</scope>
    <source>
        <strain evidence="2 3">MSr11954</strain>
    </source>
</reference>
<evidence type="ECO:0000256" key="1">
    <source>
        <dbReference type="SAM" id="Phobius"/>
    </source>
</evidence>
<protein>
    <recommendedName>
        <fullName evidence="4">TadE-like protein</fullName>
    </recommendedName>
</protein>
<evidence type="ECO:0000313" key="3">
    <source>
        <dbReference type="Proteomes" id="UP001370348"/>
    </source>
</evidence>
<keyword evidence="1" id="KW-0472">Membrane</keyword>
<name>A0ABZ2MBR6_9BACT</name>
<organism evidence="2 3">
    <name type="scientific">Pendulispora albinea</name>
    <dbReference type="NCBI Taxonomy" id="2741071"/>
    <lineage>
        <taxon>Bacteria</taxon>
        <taxon>Pseudomonadati</taxon>
        <taxon>Myxococcota</taxon>
        <taxon>Myxococcia</taxon>
        <taxon>Myxococcales</taxon>
        <taxon>Sorangiineae</taxon>
        <taxon>Pendulisporaceae</taxon>
        <taxon>Pendulispora</taxon>
    </lineage>
</organism>
<dbReference type="RefSeq" id="WP_394829558.1">
    <property type="nucleotide sequence ID" value="NZ_CP089984.1"/>
</dbReference>
<evidence type="ECO:0008006" key="4">
    <source>
        <dbReference type="Google" id="ProtNLM"/>
    </source>
</evidence>
<keyword evidence="1" id="KW-0812">Transmembrane</keyword>
<proteinExistence type="predicted"/>
<keyword evidence="1" id="KW-1133">Transmembrane helix</keyword>
<sequence>MKTGLKRLIAEDRGAVVAEFVVAIIPLGITFFSFMQVAHLYTAHLVFKHAAFSAARAAIVTKSRCNPPMSGNDNGRESDVEDALRDGLGAGVWQNTFGGLSTRVQYAGSDKYGPVTTTSKALYKCSVPLGRWIVCPMAGFRPMQETIVLPHQGASYEGAGCNE</sequence>
<dbReference type="EMBL" id="CP089984">
    <property type="protein sequence ID" value="WXB19958.1"/>
    <property type="molecule type" value="Genomic_DNA"/>
</dbReference>